<dbReference type="InterPro" id="IPR025536">
    <property type="entry name" value="DUF4422"/>
</dbReference>
<name>A0A7X2PAX3_9SPIO</name>
<proteinExistence type="predicted"/>
<accession>A0A7X2PAX3</accession>
<dbReference type="Pfam" id="PF14393">
    <property type="entry name" value="DUF4422"/>
    <property type="match status" value="1"/>
</dbReference>
<dbReference type="AlphaFoldDB" id="A0A7X2PAX3"/>
<protein>
    <submittedName>
        <fullName evidence="2">DUF4422 domain-containing protein</fullName>
    </submittedName>
</protein>
<dbReference type="Proteomes" id="UP000460549">
    <property type="component" value="Unassembled WGS sequence"/>
</dbReference>
<dbReference type="EMBL" id="VUNN01000002">
    <property type="protein sequence ID" value="MSU05565.1"/>
    <property type="molecule type" value="Genomic_DNA"/>
</dbReference>
<comment type="caution">
    <text evidence="2">The sequence shown here is derived from an EMBL/GenBank/DDBJ whole genome shotgun (WGS) entry which is preliminary data.</text>
</comment>
<feature type="domain" description="DUF4422" evidence="1">
    <location>
        <begin position="12"/>
        <end position="234"/>
    </location>
</feature>
<keyword evidence="3" id="KW-1185">Reference proteome</keyword>
<evidence type="ECO:0000259" key="1">
    <source>
        <dbReference type="Pfam" id="PF14393"/>
    </source>
</evidence>
<dbReference type="RefSeq" id="WP_154424462.1">
    <property type="nucleotide sequence ID" value="NZ_VUNN01000002.1"/>
</dbReference>
<sequence>MLLEYNLKSTEIFVITHKPCKLIPKDNIYKMIQAGAAGKDHFLPLTDDMFKDNISNKNASFCELTAMYHIWKYSNADIKGLCHYRRYFTKHRYLSEALSYTVKKYPFILKKEKIERILDNYDLIVGEHIHKGCSGYDYYASQHILSDLMCTRDVIAEIYPDYLEAFNSCLNSDSFYLANMIYTSKDIFDSYSKWLFDILFEVEKRVDISNRDNYQKRIFGFLSERLLKVWVDKNNLKPYIGYIIKIL</sequence>
<organism evidence="2 3">
    <name type="scientific">Bullifex porci</name>
    <dbReference type="NCBI Taxonomy" id="2606638"/>
    <lineage>
        <taxon>Bacteria</taxon>
        <taxon>Pseudomonadati</taxon>
        <taxon>Spirochaetota</taxon>
        <taxon>Spirochaetia</taxon>
        <taxon>Spirochaetales</taxon>
        <taxon>Spirochaetaceae</taxon>
        <taxon>Bullifex</taxon>
    </lineage>
</organism>
<evidence type="ECO:0000313" key="2">
    <source>
        <dbReference type="EMBL" id="MSU05565.1"/>
    </source>
</evidence>
<evidence type="ECO:0000313" key="3">
    <source>
        <dbReference type="Proteomes" id="UP000460549"/>
    </source>
</evidence>
<reference evidence="2 3" key="1">
    <citation type="submission" date="2019-08" db="EMBL/GenBank/DDBJ databases">
        <title>In-depth cultivation of the pig gut microbiome towards novel bacterial diversity and tailored functional studies.</title>
        <authorList>
            <person name="Wylensek D."/>
            <person name="Hitch T.C.A."/>
            <person name="Clavel T."/>
        </authorList>
    </citation>
    <scope>NUCLEOTIDE SEQUENCE [LARGE SCALE GENOMIC DNA]</scope>
    <source>
        <strain evidence="2 3">NM-380-WT-3C1</strain>
    </source>
</reference>
<gene>
    <name evidence="2" type="ORF">FYJ80_02050</name>
</gene>